<feature type="compositionally biased region" description="Basic and acidic residues" evidence="5">
    <location>
        <begin position="379"/>
        <end position="397"/>
    </location>
</feature>
<sequence>MVNFPTALVALALASPVFTASSTSFNDPFRAISAAISRESLPVCCLIPLEPIELTDTDALLSFEEWKVKQAELQKRAGKENDGNRSGNISGTTNIHFTDRRGPSDTTGSDSQTASPLDSHDSTDESISPHFQVPLTDRFNYAALDCSARVHVAHRSAKSSSSILSSKRDRYMLSPCTSKEKQFVIVELCDDVRIDTVQLANFEFFSGVFKDFTVSVAKTYTTREEGWTIAGTYRAKNVRGVQSFHPPTSLHDFYRYIRIEFHSHYGNEYYCPVSLLRVYGLTHLEQWKWDVWEAEYRAKHEEMRSLPAPVTDEPEPVQTPDAATVGKIPTTHPAEPGIQTIDLGPIPESSYSSPPSGPATPESTTQFTVTQIIASTTENGRHESQDPSHESDIRSTDAHVAQLSSSTVHHSASTSPTDSAPVSLQSSMVVISSSDTAGHISSSATSSSPPSHSATTIVTASGSNNLPVPPPMPPATGGESIYRTIMNRLTALEGNHTLYVRYVEEQTTGVREVLRRLGEDVGRLDGLGKAQAQMYQKTLREWDKQRLRIEMDYRELANRVDYLSNEIILEKRLGIAQLCLLLAVLVFMGLTRGSRSESVADHGPLMFRRSMREWGRRHLSFSGDWFINRSRSIPPNIKMSPRPGFTDGQSTALDAKIEFPTSSSEPSAKPSLYTMQERRPSTPTSRSRSHTPIPVRTPVNRHPNSSQLRAASPTTTSRPAVKRASSGGGGLVLSTSLNSGRSAPRSARRWARTAHLHEVRSTGRQRRVDDHKANDDDPFFVTTPSRHRHRGNAHMNGVEATRSSPEYNSSDDPFLAAMGYKSIPPGSRSSPSSPSDDGESDMWLDTDASIDGSETEADSG</sequence>
<feature type="region of interest" description="Disordered" evidence="5">
    <location>
        <begin position="328"/>
        <end position="364"/>
    </location>
</feature>
<feature type="compositionally biased region" description="Polar residues" evidence="5">
    <location>
        <begin position="84"/>
        <end position="96"/>
    </location>
</feature>
<dbReference type="PROSITE" id="PS51469">
    <property type="entry name" value="SUN"/>
    <property type="match status" value="1"/>
</dbReference>
<dbReference type="GO" id="GO:0016020">
    <property type="term" value="C:membrane"/>
    <property type="evidence" value="ECO:0007669"/>
    <property type="project" value="InterPro"/>
</dbReference>
<feature type="region of interest" description="Disordered" evidence="5">
    <location>
        <begin position="438"/>
        <end position="471"/>
    </location>
</feature>
<feature type="compositionally biased region" description="Low complexity" evidence="5">
    <location>
        <begin position="681"/>
        <end position="694"/>
    </location>
</feature>
<dbReference type="Proteomes" id="UP000217790">
    <property type="component" value="Unassembled WGS sequence"/>
</dbReference>
<dbReference type="InterPro" id="IPR045120">
    <property type="entry name" value="Suco/Slp1-like"/>
</dbReference>
<keyword evidence="3" id="KW-1133">Transmembrane helix</keyword>
<dbReference type="STRING" id="47427.A0A2H3DNS7"/>
<feature type="compositionally biased region" description="Basic and acidic residues" evidence="5">
    <location>
        <begin position="755"/>
        <end position="775"/>
    </location>
</feature>
<dbReference type="OMA" id="HLEQWKW"/>
<feature type="compositionally biased region" description="Low complexity" evidence="5">
    <location>
        <begin position="822"/>
        <end position="835"/>
    </location>
</feature>
<dbReference type="OrthoDB" id="266334at2759"/>
<protein>
    <recommendedName>
        <fullName evidence="7">SUN domain-containing protein</fullName>
    </recommendedName>
</protein>
<evidence type="ECO:0000313" key="8">
    <source>
        <dbReference type="EMBL" id="PBK95730.1"/>
    </source>
</evidence>
<feature type="region of interest" description="Disordered" evidence="5">
    <location>
        <begin position="658"/>
        <end position="860"/>
    </location>
</feature>
<evidence type="ECO:0000256" key="2">
    <source>
        <dbReference type="ARBA" id="ARBA00022692"/>
    </source>
</evidence>
<evidence type="ECO:0000256" key="1">
    <source>
        <dbReference type="ARBA" id="ARBA00004308"/>
    </source>
</evidence>
<keyword evidence="4" id="KW-0472">Membrane</keyword>
<feature type="compositionally biased region" description="Polar residues" evidence="5">
    <location>
        <begin position="702"/>
        <end position="718"/>
    </location>
</feature>
<feature type="chain" id="PRO_5013662181" description="SUN domain-containing protein" evidence="6">
    <location>
        <begin position="20"/>
        <end position="860"/>
    </location>
</feature>
<dbReference type="PANTHER" id="PTHR12953:SF0">
    <property type="entry name" value="SUN DOMAIN-CONTAINING OSSIFICATION FACTOR"/>
    <property type="match status" value="1"/>
</dbReference>
<keyword evidence="6" id="KW-0732">Signal</keyword>
<dbReference type="GO" id="GO:0034975">
    <property type="term" value="P:protein folding in endoplasmic reticulum"/>
    <property type="evidence" value="ECO:0007669"/>
    <property type="project" value="TreeGrafter"/>
</dbReference>
<dbReference type="InParanoid" id="A0A2H3DNS7"/>
<reference evidence="9" key="1">
    <citation type="journal article" date="2017" name="Nat. Ecol. Evol.">
        <title>Genome expansion and lineage-specific genetic innovations in the forest pathogenic fungi Armillaria.</title>
        <authorList>
            <person name="Sipos G."/>
            <person name="Prasanna A.N."/>
            <person name="Walter M.C."/>
            <person name="O'Connor E."/>
            <person name="Balint B."/>
            <person name="Krizsan K."/>
            <person name="Kiss B."/>
            <person name="Hess J."/>
            <person name="Varga T."/>
            <person name="Slot J."/>
            <person name="Riley R."/>
            <person name="Boka B."/>
            <person name="Rigling D."/>
            <person name="Barry K."/>
            <person name="Lee J."/>
            <person name="Mihaltcheva S."/>
            <person name="LaButti K."/>
            <person name="Lipzen A."/>
            <person name="Waldron R."/>
            <person name="Moloney N.M."/>
            <person name="Sperisen C."/>
            <person name="Kredics L."/>
            <person name="Vagvoelgyi C."/>
            <person name="Patrignani A."/>
            <person name="Fitzpatrick D."/>
            <person name="Nagy I."/>
            <person name="Doyle S."/>
            <person name="Anderson J.B."/>
            <person name="Grigoriev I.V."/>
            <person name="Gueldener U."/>
            <person name="Muensterkoetter M."/>
            <person name="Nagy L.G."/>
        </authorList>
    </citation>
    <scope>NUCLEOTIDE SEQUENCE [LARGE SCALE GENOMIC DNA]</scope>
    <source>
        <strain evidence="9">Ar21-2</strain>
    </source>
</reference>
<evidence type="ECO:0000256" key="4">
    <source>
        <dbReference type="ARBA" id="ARBA00023136"/>
    </source>
</evidence>
<gene>
    <name evidence="8" type="ORF">ARMGADRAFT_1163475</name>
</gene>
<dbReference type="InterPro" id="IPR012919">
    <property type="entry name" value="SUN_dom"/>
</dbReference>
<evidence type="ECO:0000256" key="3">
    <source>
        <dbReference type="ARBA" id="ARBA00022989"/>
    </source>
</evidence>
<feature type="compositionally biased region" description="Low complexity" evidence="5">
    <location>
        <begin position="732"/>
        <end position="745"/>
    </location>
</feature>
<dbReference type="AlphaFoldDB" id="A0A2H3DNS7"/>
<feature type="domain" description="SUN" evidence="7">
    <location>
        <begin position="114"/>
        <end position="283"/>
    </location>
</feature>
<keyword evidence="9" id="KW-1185">Reference proteome</keyword>
<dbReference type="GO" id="GO:0012505">
    <property type="term" value="C:endomembrane system"/>
    <property type="evidence" value="ECO:0007669"/>
    <property type="project" value="UniProtKB-SubCell"/>
</dbReference>
<evidence type="ECO:0000313" key="9">
    <source>
        <dbReference type="Proteomes" id="UP000217790"/>
    </source>
</evidence>
<evidence type="ECO:0000259" key="7">
    <source>
        <dbReference type="PROSITE" id="PS51469"/>
    </source>
</evidence>
<comment type="subcellular location">
    <subcellularLocation>
        <location evidence="1">Endomembrane system</location>
    </subcellularLocation>
</comment>
<accession>A0A2H3DNS7</accession>
<feature type="signal peptide" evidence="6">
    <location>
        <begin position="1"/>
        <end position="19"/>
    </location>
</feature>
<keyword evidence="2" id="KW-0812">Transmembrane</keyword>
<dbReference type="GO" id="GO:0005737">
    <property type="term" value="C:cytoplasm"/>
    <property type="evidence" value="ECO:0007669"/>
    <property type="project" value="TreeGrafter"/>
</dbReference>
<feature type="compositionally biased region" description="Low complexity" evidence="5">
    <location>
        <begin position="345"/>
        <end position="354"/>
    </location>
</feature>
<dbReference type="Pfam" id="PF07738">
    <property type="entry name" value="Sad1_UNC"/>
    <property type="match status" value="1"/>
</dbReference>
<feature type="compositionally biased region" description="Low complexity" evidence="5">
    <location>
        <begin position="438"/>
        <end position="457"/>
    </location>
</feature>
<evidence type="ECO:0000256" key="6">
    <source>
        <dbReference type="SAM" id="SignalP"/>
    </source>
</evidence>
<proteinExistence type="predicted"/>
<feature type="compositionally biased region" description="Polar residues" evidence="5">
    <location>
        <begin position="801"/>
        <end position="811"/>
    </location>
</feature>
<feature type="compositionally biased region" description="Polar residues" evidence="5">
    <location>
        <begin position="104"/>
        <end position="116"/>
    </location>
</feature>
<name>A0A2H3DNS7_ARMGA</name>
<feature type="compositionally biased region" description="Basic and acidic residues" evidence="5">
    <location>
        <begin position="74"/>
        <end position="83"/>
    </location>
</feature>
<feature type="compositionally biased region" description="Low complexity" evidence="5">
    <location>
        <begin position="404"/>
        <end position="415"/>
    </location>
</feature>
<dbReference type="EMBL" id="KZ293651">
    <property type="protein sequence ID" value="PBK95730.1"/>
    <property type="molecule type" value="Genomic_DNA"/>
</dbReference>
<organism evidence="8 9">
    <name type="scientific">Armillaria gallica</name>
    <name type="common">Bulbous honey fungus</name>
    <name type="synonym">Armillaria bulbosa</name>
    <dbReference type="NCBI Taxonomy" id="47427"/>
    <lineage>
        <taxon>Eukaryota</taxon>
        <taxon>Fungi</taxon>
        <taxon>Dikarya</taxon>
        <taxon>Basidiomycota</taxon>
        <taxon>Agaricomycotina</taxon>
        <taxon>Agaricomycetes</taxon>
        <taxon>Agaricomycetidae</taxon>
        <taxon>Agaricales</taxon>
        <taxon>Marasmiineae</taxon>
        <taxon>Physalacriaceae</taxon>
        <taxon>Armillaria</taxon>
    </lineage>
</organism>
<evidence type="ECO:0000256" key="5">
    <source>
        <dbReference type="SAM" id="MobiDB-lite"/>
    </source>
</evidence>
<dbReference type="PANTHER" id="PTHR12953">
    <property type="entry name" value="MEMBRANE PROTEIN CH1 RELATED"/>
    <property type="match status" value="1"/>
</dbReference>
<feature type="region of interest" description="Disordered" evidence="5">
    <location>
        <begin position="377"/>
        <end position="421"/>
    </location>
</feature>
<feature type="region of interest" description="Disordered" evidence="5">
    <location>
        <begin position="74"/>
        <end position="129"/>
    </location>
</feature>
<dbReference type="Gene3D" id="2.60.120.260">
    <property type="entry name" value="Galactose-binding domain-like"/>
    <property type="match status" value="1"/>
</dbReference>